<reference evidence="2 3" key="1">
    <citation type="submission" date="2019-02" db="EMBL/GenBank/DDBJ databases">
        <title>Genome sequencing of the rare red list fungi Antrodiella citrinella (Flaviporus citrinellus).</title>
        <authorList>
            <person name="Buettner E."/>
            <person name="Kellner H."/>
        </authorList>
    </citation>
    <scope>NUCLEOTIDE SEQUENCE [LARGE SCALE GENOMIC DNA]</scope>
    <source>
        <strain evidence="2 3">DSM 108506</strain>
    </source>
</reference>
<proteinExistence type="predicted"/>
<dbReference type="Proteomes" id="UP000308730">
    <property type="component" value="Unassembled WGS sequence"/>
</dbReference>
<dbReference type="AlphaFoldDB" id="A0A4V3XIF4"/>
<feature type="compositionally biased region" description="Low complexity" evidence="1">
    <location>
        <begin position="160"/>
        <end position="172"/>
    </location>
</feature>
<feature type="compositionally biased region" description="Basic and acidic residues" evidence="1">
    <location>
        <begin position="110"/>
        <end position="125"/>
    </location>
</feature>
<evidence type="ECO:0000313" key="3">
    <source>
        <dbReference type="Proteomes" id="UP000308730"/>
    </source>
</evidence>
<feature type="compositionally biased region" description="Acidic residues" evidence="1">
    <location>
        <begin position="359"/>
        <end position="371"/>
    </location>
</feature>
<evidence type="ECO:0000256" key="1">
    <source>
        <dbReference type="SAM" id="MobiDB-lite"/>
    </source>
</evidence>
<gene>
    <name evidence="2" type="ORF">EUX98_g5211</name>
</gene>
<name>A0A4V3XIF4_9APHY</name>
<feature type="compositionally biased region" description="Low complexity" evidence="1">
    <location>
        <begin position="551"/>
        <end position="565"/>
    </location>
</feature>
<dbReference type="EMBL" id="SGPM01000146">
    <property type="protein sequence ID" value="THH28993.1"/>
    <property type="molecule type" value="Genomic_DNA"/>
</dbReference>
<evidence type="ECO:0000313" key="2">
    <source>
        <dbReference type="EMBL" id="THH28993.1"/>
    </source>
</evidence>
<protein>
    <submittedName>
        <fullName evidence="2">Uncharacterized protein</fullName>
    </submittedName>
</protein>
<feature type="compositionally biased region" description="Polar residues" evidence="1">
    <location>
        <begin position="198"/>
        <end position="223"/>
    </location>
</feature>
<feature type="compositionally biased region" description="Polar residues" evidence="1">
    <location>
        <begin position="345"/>
        <end position="358"/>
    </location>
</feature>
<accession>A0A4V3XIF4</accession>
<keyword evidence="3" id="KW-1185">Reference proteome</keyword>
<comment type="caution">
    <text evidence="2">The sequence shown here is derived from an EMBL/GenBank/DDBJ whole genome shotgun (WGS) entry which is preliminary data.</text>
</comment>
<feature type="compositionally biased region" description="Polar residues" evidence="1">
    <location>
        <begin position="402"/>
        <end position="414"/>
    </location>
</feature>
<feature type="compositionally biased region" description="Polar residues" evidence="1">
    <location>
        <begin position="235"/>
        <end position="245"/>
    </location>
</feature>
<sequence>MYMKEPGDEELVIYRGPSDMEDMPENMMNMPPVEEHGTESPDSSLNMSRVNTREYGNMPDSPHDMPLLSPEDFNPEADLSGQTLIPPPNLDQLHNRPSFETLLSTEDSDEHEHHDQQPDTPDPRGEAPPYFEVVPMDELNATTSRDTDVIPEDPETPETAQSVQSHHSQQASNGSRRRSIFGFLHRGTGAASPPPVPNNRNTTSHTRTDSGPSIVSVASTSNDGHSRNRSRTQHRPSQSTGNGSVFSLGPSPFRTISRQRSNAALDARLNSASMISLNSISAPLTHTLVRTEFTYPKSGPTPEQLKLISSRETFARFGVPYGPDAVAFASQSRVDLVPPPGFDEVTSSTPGPSGLSNANEDESGPDDEDSSNDVQIGADGVARRPSLRITVDGDEPADVQAGNYNPQVASSSDVHATIAGGDDQRSAEHIPLPPSPAKSEENLPPPATTTSPVIIAPHPPPGLASTPAGPSSFKDPSPNPRSESRASSYLSFATAEEDSLHSTSPLPHVQVFDTNMTSEANGAAESPATTAPPTPRMPSARALQHDDADDIATPTAPSPSTIPVH</sequence>
<organism evidence="2 3">
    <name type="scientific">Antrodiella citrinella</name>
    <dbReference type="NCBI Taxonomy" id="2447956"/>
    <lineage>
        <taxon>Eukaryota</taxon>
        <taxon>Fungi</taxon>
        <taxon>Dikarya</taxon>
        <taxon>Basidiomycota</taxon>
        <taxon>Agaricomycotina</taxon>
        <taxon>Agaricomycetes</taxon>
        <taxon>Polyporales</taxon>
        <taxon>Steccherinaceae</taxon>
        <taxon>Antrodiella</taxon>
    </lineage>
</organism>
<feature type="compositionally biased region" description="Polar residues" evidence="1">
    <location>
        <begin position="40"/>
        <end position="50"/>
    </location>
</feature>
<feature type="region of interest" description="Disordered" evidence="1">
    <location>
        <begin position="1"/>
        <end position="254"/>
    </location>
</feature>
<dbReference type="OrthoDB" id="2804493at2759"/>
<feature type="region of interest" description="Disordered" evidence="1">
    <location>
        <begin position="337"/>
        <end position="565"/>
    </location>
</feature>